<sequence length="322" mass="37713">MMRVTMKNKKTLVWGAGLLLVLALGLFSFFYLNRSAHKEKKTYRTFEAITSRDIIVFGENKQFVAITRGWSAGKRYTISQEGRILDKVDGEYIPYHPQRKEEHWNVVIFDLDQEGYPSQKVDLYQAVRSYNPSYFPIMSNHLIHYQEVDYLTVTIRPEGEKDSDKDKKVFLNLETHEISDIPEDYSNNNAFDDRPSSLDHDLYADTNRTTLAKVADENGFLLSNTLHSTSSKNEAKINLSKEYPEVMKILDAKGTIYPRFTMVSSEDWFNHMLHWLAPEGEEVLTVYLVENRYNKNSQPLTDYPIQSYQDYLNWKEQQEKKE</sequence>
<gene>
    <name evidence="2" type="ORF">HMPREF9393_1980</name>
</gene>
<reference evidence="2 3" key="1">
    <citation type="submission" date="2011-03" db="EMBL/GenBank/DDBJ databases">
        <authorList>
            <person name="Muzny D."/>
            <person name="Qin X."/>
            <person name="Deng J."/>
            <person name="Jiang H."/>
            <person name="Liu Y."/>
            <person name="Qu J."/>
            <person name="Song X.-Z."/>
            <person name="Zhang L."/>
            <person name="Thornton R."/>
            <person name="Coyle M."/>
            <person name="Francisco L."/>
            <person name="Jackson L."/>
            <person name="Javaid M."/>
            <person name="Korchina V."/>
            <person name="Kovar C."/>
            <person name="Mata R."/>
            <person name="Mathew T."/>
            <person name="Ngo R."/>
            <person name="Nguyen L."/>
            <person name="Nguyen N."/>
            <person name="Okwuonu G."/>
            <person name="Ongeri F."/>
            <person name="Pham C."/>
            <person name="Simmons D."/>
            <person name="Wilczek-Boney K."/>
            <person name="Hale W."/>
            <person name="Jakkamsetti A."/>
            <person name="Pham P."/>
            <person name="Ruth R."/>
            <person name="San Lucas F."/>
            <person name="Warren J."/>
            <person name="Zhang J."/>
            <person name="Zhao Z."/>
            <person name="Zhou C."/>
            <person name="Zhu D."/>
            <person name="Lee S."/>
            <person name="Bess C."/>
            <person name="Blankenburg K."/>
            <person name="Forbes L."/>
            <person name="Fu Q."/>
            <person name="Gubbala S."/>
            <person name="Hirani K."/>
            <person name="Jayaseelan J.C."/>
            <person name="Lara F."/>
            <person name="Munidasa M."/>
            <person name="Palculict T."/>
            <person name="Patil S."/>
            <person name="Pu L.-L."/>
            <person name="Saada N."/>
            <person name="Tang L."/>
            <person name="Weissenberger G."/>
            <person name="Zhu Y."/>
            <person name="Hemphill L."/>
            <person name="Shang Y."/>
            <person name="Youmans B."/>
            <person name="Ayvaz T."/>
            <person name="Ross M."/>
            <person name="Santibanez J."/>
            <person name="Aqrawi P."/>
            <person name="Gross S."/>
            <person name="Joshi V."/>
            <person name="Fowler G."/>
            <person name="Nazareth L."/>
            <person name="Reid J."/>
            <person name="Worley K."/>
            <person name="Petrosino J."/>
            <person name="Highlander S."/>
            <person name="Gibbs R."/>
        </authorList>
    </citation>
    <scope>NUCLEOTIDE SEQUENCE [LARGE SCALE GENOMIC DNA]</scope>
    <source>
        <strain evidence="2 3">SK1056</strain>
    </source>
</reference>
<protein>
    <submittedName>
        <fullName evidence="2">Uncharacterized protein</fullName>
    </submittedName>
</protein>
<evidence type="ECO:0000256" key="1">
    <source>
        <dbReference type="SAM" id="Phobius"/>
    </source>
</evidence>
<feature type="transmembrane region" description="Helical" evidence="1">
    <location>
        <begin position="12"/>
        <end position="32"/>
    </location>
</feature>
<evidence type="ECO:0000313" key="3">
    <source>
        <dbReference type="Proteomes" id="UP000004171"/>
    </source>
</evidence>
<dbReference type="HOGENOM" id="CLU_073328_0_0_9"/>
<keyword evidence="1" id="KW-0812">Transmembrane</keyword>
<comment type="caution">
    <text evidence="2">The sequence shown here is derived from an EMBL/GenBank/DDBJ whole genome shotgun (WGS) entry which is preliminary data.</text>
</comment>
<dbReference type="Proteomes" id="UP000004171">
    <property type="component" value="Unassembled WGS sequence"/>
</dbReference>
<proteinExistence type="predicted"/>
<keyword evidence="1" id="KW-1133">Transmembrane helix</keyword>
<evidence type="ECO:0000313" key="2">
    <source>
        <dbReference type="EMBL" id="EGJ36684.1"/>
    </source>
</evidence>
<dbReference type="PATRIC" id="fig|888820.3.peg.1934"/>
<accession>F3UEC6</accession>
<dbReference type="EMBL" id="AFFL01000006">
    <property type="protein sequence ID" value="EGJ36684.1"/>
    <property type="molecule type" value="Genomic_DNA"/>
</dbReference>
<organism evidence="2 3">
    <name type="scientific">Streptococcus sanguinis SK1056</name>
    <dbReference type="NCBI Taxonomy" id="888820"/>
    <lineage>
        <taxon>Bacteria</taxon>
        <taxon>Bacillati</taxon>
        <taxon>Bacillota</taxon>
        <taxon>Bacilli</taxon>
        <taxon>Lactobacillales</taxon>
        <taxon>Streptococcaceae</taxon>
        <taxon>Streptococcus</taxon>
    </lineage>
</organism>
<dbReference type="AlphaFoldDB" id="F3UEC6"/>
<keyword evidence="1" id="KW-0472">Membrane</keyword>
<name>F3UEC6_STRSA</name>